<dbReference type="SMART" id="SM00448">
    <property type="entry name" value="REC"/>
    <property type="match status" value="1"/>
</dbReference>
<accession>A0A942TFS4</accession>
<dbReference type="Gene3D" id="3.40.50.2300">
    <property type="match status" value="1"/>
</dbReference>
<proteinExistence type="predicted"/>
<dbReference type="InterPro" id="IPR001789">
    <property type="entry name" value="Sig_transdc_resp-reg_receiver"/>
</dbReference>
<feature type="modified residue" description="4-aspartylphosphate" evidence="2">
    <location>
        <position position="52"/>
    </location>
</feature>
<feature type="domain" description="Response regulatory" evidence="3">
    <location>
        <begin position="3"/>
        <end position="118"/>
    </location>
</feature>
<dbReference type="PANTHER" id="PTHR44591:SF3">
    <property type="entry name" value="RESPONSE REGULATORY DOMAIN-CONTAINING PROTEIN"/>
    <property type="match status" value="1"/>
</dbReference>
<dbReference type="PANTHER" id="PTHR44591">
    <property type="entry name" value="STRESS RESPONSE REGULATOR PROTEIN 1"/>
    <property type="match status" value="1"/>
</dbReference>
<evidence type="ECO:0000313" key="4">
    <source>
        <dbReference type="EMBL" id="MBS4197130.1"/>
    </source>
</evidence>
<name>A0A942TFS4_9BACI</name>
<gene>
    <name evidence="4" type="ORF">KHA97_18920</name>
</gene>
<reference evidence="4 5" key="1">
    <citation type="submission" date="2021-05" db="EMBL/GenBank/DDBJ databases">
        <title>Novel Bacillus species.</title>
        <authorList>
            <person name="Liu G."/>
        </authorList>
    </citation>
    <scope>NUCLEOTIDE SEQUENCE [LARGE SCALE GENOMIC DNA]</scope>
    <source>
        <strain evidence="5">FJAT-49780</strain>
    </source>
</reference>
<dbReference type="EMBL" id="JAGYPG010000003">
    <property type="protein sequence ID" value="MBS4197130.1"/>
    <property type="molecule type" value="Genomic_DNA"/>
</dbReference>
<dbReference type="AlphaFoldDB" id="A0A942TFS4"/>
<evidence type="ECO:0000256" key="1">
    <source>
        <dbReference type="ARBA" id="ARBA00022553"/>
    </source>
</evidence>
<dbReference type="RefSeq" id="WP_213126312.1">
    <property type="nucleotide sequence ID" value="NZ_JAGYPG010000003.1"/>
</dbReference>
<dbReference type="CDD" id="cd17574">
    <property type="entry name" value="REC_OmpR"/>
    <property type="match status" value="1"/>
</dbReference>
<dbReference type="InterPro" id="IPR011006">
    <property type="entry name" value="CheY-like_superfamily"/>
</dbReference>
<dbReference type="PROSITE" id="PS50110">
    <property type="entry name" value="RESPONSE_REGULATORY"/>
    <property type="match status" value="1"/>
</dbReference>
<dbReference type="InterPro" id="IPR050595">
    <property type="entry name" value="Bact_response_regulator"/>
</dbReference>
<keyword evidence="5" id="KW-1185">Reference proteome</keyword>
<dbReference type="Proteomes" id="UP000681414">
    <property type="component" value="Unassembled WGS sequence"/>
</dbReference>
<sequence>MKKILVVDDEEILRMLIVDTLEDLDFIIHEAPDGLAALEQLQKENYDLMILDYMMPSMTGIEVLTHIPSAVREKMKVLMLTAKTQEKDKQEMLKAGTDFFMAKPFSPLDLMSVVEEILQ</sequence>
<dbReference type="GO" id="GO:0000160">
    <property type="term" value="P:phosphorelay signal transduction system"/>
    <property type="evidence" value="ECO:0007669"/>
    <property type="project" value="InterPro"/>
</dbReference>
<dbReference type="SUPFAM" id="SSF52172">
    <property type="entry name" value="CheY-like"/>
    <property type="match status" value="1"/>
</dbReference>
<comment type="caution">
    <text evidence="4">The sequence shown here is derived from an EMBL/GenBank/DDBJ whole genome shotgun (WGS) entry which is preliminary data.</text>
</comment>
<protein>
    <submittedName>
        <fullName evidence="4">Response regulator</fullName>
    </submittedName>
</protein>
<keyword evidence="1 2" id="KW-0597">Phosphoprotein</keyword>
<evidence type="ECO:0000313" key="5">
    <source>
        <dbReference type="Proteomes" id="UP000681414"/>
    </source>
</evidence>
<organism evidence="4 5">
    <name type="scientific">Lederbergia citri</name>
    <dbReference type="NCBI Taxonomy" id="2833580"/>
    <lineage>
        <taxon>Bacteria</taxon>
        <taxon>Bacillati</taxon>
        <taxon>Bacillota</taxon>
        <taxon>Bacilli</taxon>
        <taxon>Bacillales</taxon>
        <taxon>Bacillaceae</taxon>
        <taxon>Lederbergia</taxon>
    </lineage>
</organism>
<evidence type="ECO:0000259" key="3">
    <source>
        <dbReference type="PROSITE" id="PS50110"/>
    </source>
</evidence>
<dbReference type="Pfam" id="PF00072">
    <property type="entry name" value="Response_reg"/>
    <property type="match status" value="1"/>
</dbReference>
<evidence type="ECO:0000256" key="2">
    <source>
        <dbReference type="PROSITE-ProRule" id="PRU00169"/>
    </source>
</evidence>